<keyword evidence="2" id="KW-1185">Reference proteome</keyword>
<proteinExistence type="predicted"/>
<dbReference type="EMBL" id="LDAU01000154">
    <property type="protein sequence ID" value="KRX02573.1"/>
    <property type="molecule type" value="Genomic_DNA"/>
</dbReference>
<name>A0A0V0QJV4_PSEPJ</name>
<dbReference type="InParanoid" id="A0A0V0QJV4"/>
<dbReference type="AlphaFoldDB" id="A0A0V0QJV4"/>
<accession>A0A0V0QJV4</accession>
<organism evidence="1 2">
    <name type="scientific">Pseudocohnilembus persalinus</name>
    <name type="common">Ciliate</name>
    <dbReference type="NCBI Taxonomy" id="266149"/>
    <lineage>
        <taxon>Eukaryota</taxon>
        <taxon>Sar</taxon>
        <taxon>Alveolata</taxon>
        <taxon>Ciliophora</taxon>
        <taxon>Intramacronucleata</taxon>
        <taxon>Oligohymenophorea</taxon>
        <taxon>Scuticociliatia</taxon>
        <taxon>Philasterida</taxon>
        <taxon>Pseudocohnilembidae</taxon>
        <taxon>Pseudocohnilembus</taxon>
    </lineage>
</organism>
<sequence>MNLSQRRRKKSPGYNFKVQSFQKLSEQKLNFIGVAKKNKQSEHSLFQRINNIQDIYKKNNLQVLKREQSQSRNQDQLQIKSPQNLQQKGRNNSQNQCNQGNNQLVNFGIQKRNSFSSYTLSKTIDKNNSMLSQRQQKNHEKKIINKIQNLDNNQNQVNLDEFEQENESPQESSDYLSFKRKKSYQTIKKSAEMKVESKLQSNMGSQNSSILKNSDLLEQQIQNNSTNLFANKQLKQEYFEQFDNYKNNLNVKKSNSLVKQISDSVEQKRNQKQKKQKEILIFVNQNKKQNQRVYKRIPSENQLLELKGKNQQQHQQQQQSLLQLQKNLIRNKHDTKKTSIILQGNNESEKNNIHNESFQKLKRVEHKYQNLDNSNIEIEQDQIPLEHSNNVINQKNMQDYNYIQDPEQQKSFVIKSQSVHQPKQEKTGIKINGMGQIMNTYSLQSFSIASSPQGQWTNKSRRSSKSSFKQADQFDQIGKNQFIPKNQLRQFPKIPLKQSRINSFHNNGEEENINIEKDEKIQNNTHQKNILAPVFKPGIGTMIQSLFQHQGKNQTKIQKSKQLLEQKQQQNQQMVYSYQVARKKYILPQNIQSLRIIEDKQENLDEDEIKEKTPKSQILLYIEKKKEIFRKQDMELEKQNQIQSEYMKNKKHVEYVKNYESLKYNSLCEFKKEYIDARQTSIENEIQDLMGGKYIQLCENFFQIFMLSLENNQTLIKKKLVEQYASKNLVKEIFDFFNELYVKRFVNNIDQQNIFQKNFKKIIGQYILSPNVYIDNLGGFKKNGEFEAIFFGCQIKILNFQNAGQYNQKHK</sequence>
<protein>
    <submittedName>
        <fullName evidence="1">Uncharacterized protein</fullName>
    </submittedName>
</protein>
<reference evidence="1 2" key="1">
    <citation type="journal article" date="2015" name="Sci. Rep.">
        <title>Genome of the facultative scuticociliatosis pathogen Pseudocohnilembus persalinus provides insight into its virulence through horizontal gene transfer.</title>
        <authorList>
            <person name="Xiong J."/>
            <person name="Wang G."/>
            <person name="Cheng J."/>
            <person name="Tian M."/>
            <person name="Pan X."/>
            <person name="Warren A."/>
            <person name="Jiang C."/>
            <person name="Yuan D."/>
            <person name="Miao W."/>
        </authorList>
    </citation>
    <scope>NUCLEOTIDE SEQUENCE [LARGE SCALE GENOMIC DNA]</scope>
    <source>
        <strain evidence="1">36N120E</strain>
    </source>
</reference>
<evidence type="ECO:0000313" key="1">
    <source>
        <dbReference type="EMBL" id="KRX02573.1"/>
    </source>
</evidence>
<dbReference type="Proteomes" id="UP000054937">
    <property type="component" value="Unassembled WGS sequence"/>
</dbReference>
<evidence type="ECO:0000313" key="2">
    <source>
        <dbReference type="Proteomes" id="UP000054937"/>
    </source>
</evidence>
<comment type="caution">
    <text evidence="1">The sequence shown here is derived from an EMBL/GenBank/DDBJ whole genome shotgun (WGS) entry which is preliminary data.</text>
</comment>
<gene>
    <name evidence="1" type="ORF">PPERSA_11913</name>
</gene>